<protein>
    <submittedName>
        <fullName evidence="1">Uncharacterized protein</fullName>
    </submittedName>
</protein>
<organism evidence="1 2">
    <name type="scientific">Pistacia atlantica</name>
    <dbReference type="NCBI Taxonomy" id="434234"/>
    <lineage>
        <taxon>Eukaryota</taxon>
        <taxon>Viridiplantae</taxon>
        <taxon>Streptophyta</taxon>
        <taxon>Embryophyta</taxon>
        <taxon>Tracheophyta</taxon>
        <taxon>Spermatophyta</taxon>
        <taxon>Magnoliopsida</taxon>
        <taxon>eudicotyledons</taxon>
        <taxon>Gunneridae</taxon>
        <taxon>Pentapetalae</taxon>
        <taxon>rosids</taxon>
        <taxon>malvids</taxon>
        <taxon>Sapindales</taxon>
        <taxon>Anacardiaceae</taxon>
        <taxon>Pistacia</taxon>
    </lineage>
</organism>
<accession>A0ACC1AUQ1</accession>
<proteinExistence type="predicted"/>
<dbReference type="EMBL" id="CM047904">
    <property type="protein sequence ID" value="KAJ0090429.1"/>
    <property type="molecule type" value="Genomic_DNA"/>
</dbReference>
<evidence type="ECO:0000313" key="1">
    <source>
        <dbReference type="EMBL" id="KAJ0090429.1"/>
    </source>
</evidence>
<reference evidence="2" key="1">
    <citation type="journal article" date="2023" name="G3 (Bethesda)">
        <title>Genome assembly and association tests identify interacting loci associated with vigor, precocity, and sex in interspecific pistachio rootstocks.</title>
        <authorList>
            <person name="Palmer W."/>
            <person name="Jacygrad E."/>
            <person name="Sagayaradj S."/>
            <person name="Cavanaugh K."/>
            <person name="Han R."/>
            <person name="Bertier L."/>
            <person name="Beede B."/>
            <person name="Kafkas S."/>
            <person name="Golino D."/>
            <person name="Preece J."/>
            <person name="Michelmore R."/>
        </authorList>
    </citation>
    <scope>NUCLEOTIDE SEQUENCE [LARGE SCALE GENOMIC DNA]</scope>
</reference>
<comment type="caution">
    <text evidence="1">The sequence shown here is derived from an EMBL/GenBank/DDBJ whole genome shotgun (WGS) entry which is preliminary data.</text>
</comment>
<gene>
    <name evidence="1" type="ORF">Patl1_13961</name>
</gene>
<evidence type="ECO:0000313" key="2">
    <source>
        <dbReference type="Proteomes" id="UP001164250"/>
    </source>
</evidence>
<sequence length="9" mass="1080">MGYDNDPIR</sequence>
<dbReference type="Proteomes" id="UP001164250">
    <property type="component" value="Chromosome 8"/>
</dbReference>
<keyword evidence="2" id="KW-1185">Reference proteome</keyword>
<name>A0ACC1AUQ1_9ROSI</name>